<keyword evidence="6 13" id="KW-0675">Receptor</keyword>
<protein>
    <submittedName>
        <fullName evidence="13">Gamma-aminobutyric acid (GABA) type B receptor</fullName>
    </submittedName>
</protein>
<comment type="caution">
    <text evidence="13">The sequence shown here is derived from an EMBL/GenBank/DDBJ whole genome shotgun (WGS) entry which is preliminary data.</text>
</comment>
<dbReference type="GO" id="GO:0038039">
    <property type="term" value="C:G protein-coupled receptor heterodimeric complex"/>
    <property type="evidence" value="ECO:0007669"/>
    <property type="project" value="TreeGrafter"/>
</dbReference>
<evidence type="ECO:0000256" key="5">
    <source>
        <dbReference type="ARBA" id="ARBA00023136"/>
    </source>
</evidence>
<name>A0AAV7KBV0_9METZ</name>
<proteinExistence type="predicted"/>
<keyword evidence="3 10" id="KW-1133">Transmembrane helix</keyword>
<keyword evidence="7" id="KW-0325">Glycoprotein</keyword>
<dbReference type="GO" id="GO:0004965">
    <property type="term" value="F:G protein-coupled GABA receptor activity"/>
    <property type="evidence" value="ECO:0007669"/>
    <property type="project" value="InterPro"/>
</dbReference>
<dbReference type="AlphaFoldDB" id="A0AAV7KBV0"/>
<feature type="coiled-coil region" evidence="9">
    <location>
        <begin position="800"/>
        <end position="827"/>
    </location>
</feature>
<evidence type="ECO:0000313" key="13">
    <source>
        <dbReference type="EMBL" id="KAI6658104.1"/>
    </source>
</evidence>
<dbReference type="InterPro" id="IPR017978">
    <property type="entry name" value="GPCR_3_C"/>
</dbReference>
<dbReference type="InterPro" id="IPR028082">
    <property type="entry name" value="Peripla_BP_I"/>
</dbReference>
<feature type="domain" description="G-protein coupled receptors family 3 profile" evidence="12">
    <location>
        <begin position="582"/>
        <end position="781"/>
    </location>
</feature>
<keyword evidence="11" id="KW-0732">Signal</keyword>
<gene>
    <name evidence="13" type="ORF">LOD99_15817</name>
</gene>
<feature type="transmembrane region" description="Helical" evidence="10">
    <location>
        <begin position="685"/>
        <end position="706"/>
    </location>
</feature>
<dbReference type="PRINTS" id="PR00248">
    <property type="entry name" value="GPCRMGR"/>
</dbReference>
<dbReference type="EMBL" id="JAKMXF010000110">
    <property type="protein sequence ID" value="KAI6658104.1"/>
    <property type="molecule type" value="Genomic_DNA"/>
</dbReference>
<evidence type="ECO:0000256" key="8">
    <source>
        <dbReference type="ARBA" id="ARBA00023224"/>
    </source>
</evidence>
<accession>A0AAV7KBV0</accession>
<keyword evidence="5 10" id="KW-0472">Membrane</keyword>
<dbReference type="Proteomes" id="UP001165289">
    <property type="component" value="Unassembled WGS sequence"/>
</dbReference>
<feature type="chain" id="PRO_5043586005" evidence="11">
    <location>
        <begin position="22"/>
        <end position="848"/>
    </location>
</feature>
<feature type="signal peptide" evidence="11">
    <location>
        <begin position="1"/>
        <end position="21"/>
    </location>
</feature>
<keyword evidence="14" id="KW-1185">Reference proteome</keyword>
<evidence type="ECO:0000256" key="1">
    <source>
        <dbReference type="ARBA" id="ARBA00004141"/>
    </source>
</evidence>
<dbReference type="SUPFAM" id="SSF53822">
    <property type="entry name" value="Periplasmic binding protein-like I"/>
    <property type="match status" value="1"/>
</dbReference>
<feature type="transmembrane region" description="Helical" evidence="10">
    <location>
        <begin position="753"/>
        <end position="775"/>
    </location>
</feature>
<evidence type="ECO:0000259" key="12">
    <source>
        <dbReference type="PROSITE" id="PS50259"/>
    </source>
</evidence>
<organism evidence="13 14">
    <name type="scientific">Oopsacas minuta</name>
    <dbReference type="NCBI Taxonomy" id="111878"/>
    <lineage>
        <taxon>Eukaryota</taxon>
        <taxon>Metazoa</taxon>
        <taxon>Porifera</taxon>
        <taxon>Hexactinellida</taxon>
        <taxon>Hexasterophora</taxon>
        <taxon>Lyssacinosida</taxon>
        <taxon>Leucopsacidae</taxon>
        <taxon>Oopsacas</taxon>
    </lineage>
</organism>
<feature type="transmembrane region" description="Helical" evidence="10">
    <location>
        <begin position="589"/>
        <end position="612"/>
    </location>
</feature>
<evidence type="ECO:0000256" key="6">
    <source>
        <dbReference type="ARBA" id="ARBA00023170"/>
    </source>
</evidence>
<feature type="transmembrane region" description="Helical" evidence="10">
    <location>
        <begin position="624"/>
        <end position="648"/>
    </location>
</feature>
<sequence length="848" mass="95564">MKIPLLSLTAVLCIYIQVVICKQRLDILGLYPKSGNGWTEPFVEYSAELALKHIQQNGTILTDYELVIDWKNTECNGGIALKEFVDALGYQTKTYMAVFGGGCAVATSQVAALSYRYGLAQIAYASTAPNLADEEIYKRFVRGVPSDLNAVPARARFIQQNNWKRVAIINEQDPIFVASSHFMETVLDKLNVDYRVEDFAPDGIISLDQQVSTIADNLRGYRVIIANMYEDAAIKILCKLYTRKENYLLPPIATWIFLGWFTDQWHKKQDVLDEVGCTAEQVAEISNGALGFRVIHSENNFRGETEDNEQLTIVNKSTAEIYQEYKSLALSRIGDDIMRFEKESDHHDAYVYDSIWTLALALQDTVNTGMNLTEISQENILQANSIYFSEDSDYSNAVYTGMLKQNFIGWSGKVEFYGHERFYDRVQIVEFVNGSLIRRGECENIPYYENYTDDTINQIMCIQEDYMYFNVEAATDGIENTHVHIAIISIGILLSFCIVAYVTILIVVIIVGKFQKLESIKNSSPILTCIILTGNYLLILAGVFYVTNDRIVEHDNSGFMGNIEGEPATTEVCETANCKLLCMLPVSLLLVASSLIFGGMIGKASLIYLLAVKLRFDLGQKVRLLVQFAWPLLFTCVDIIFVIIWSLVSSLVMESDVLPTGSDITPFIRVIQCGISTQQVIVSNVFIGFLIIYKGGIVLIGLVMAYNLRNVKKNSLRYWGTITWTTYNMTIFTLVLILSFFLIQDYVAKRAVIFALVLLTVFITANITGLPPVYYRVRDPHLLKEKSHLPGLRGGIVQDEIMLKEQVTALQRDMNQLETEMEILKSDKFTKDSGPSADTFVNEFANTN</sequence>
<evidence type="ECO:0000256" key="7">
    <source>
        <dbReference type="ARBA" id="ARBA00023180"/>
    </source>
</evidence>
<feature type="transmembrane region" description="Helical" evidence="10">
    <location>
        <begin position="485"/>
        <end position="512"/>
    </location>
</feature>
<keyword evidence="9" id="KW-0175">Coiled coil</keyword>
<evidence type="ECO:0000256" key="9">
    <source>
        <dbReference type="SAM" id="Coils"/>
    </source>
</evidence>
<feature type="transmembrane region" description="Helical" evidence="10">
    <location>
        <begin position="718"/>
        <end position="741"/>
    </location>
</feature>
<reference evidence="13 14" key="1">
    <citation type="journal article" date="2023" name="BMC Biol.">
        <title>The compact genome of the sponge Oopsacas minuta (Hexactinellida) is lacking key metazoan core genes.</title>
        <authorList>
            <person name="Santini S."/>
            <person name="Schenkelaars Q."/>
            <person name="Jourda C."/>
            <person name="Duchesne M."/>
            <person name="Belahbib H."/>
            <person name="Rocher C."/>
            <person name="Selva M."/>
            <person name="Riesgo A."/>
            <person name="Vervoort M."/>
            <person name="Leys S.P."/>
            <person name="Kodjabachian L."/>
            <person name="Le Bivic A."/>
            <person name="Borchiellini C."/>
            <person name="Claverie J.M."/>
            <person name="Renard E."/>
        </authorList>
    </citation>
    <scope>NUCLEOTIDE SEQUENCE [LARGE SCALE GENOMIC DNA]</scope>
    <source>
        <strain evidence="13">SPO-2</strain>
    </source>
</reference>
<dbReference type="Gene3D" id="3.40.50.2300">
    <property type="match status" value="2"/>
</dbReference>
<feature type="transmembrane region" description="Helical" evidence="10">
    <location>
        <begin position="524"/>
        <end position="546"/>
    </location>
</feature>
<evidence type="ECO:0000256" key="2">
    <source>
        <dbReference type="ARBA" id="ARBA00022692"/>
    </source>
</evidence>
<evidence type="ECO:0000256" key="11">
    <source>
        <dbReference type="SAM" id="SignalP"/>
    </source>
</evidence>
<evidence type="ECO:0000256" key="3">
    <source>
        <dbReference type="ARBA" id="ARBA00022989"/>
    </source>
</evidence>
<evidence type="ECO:0000313" key="14">
    <source>
        <dbReference type="Proteomes" id="UP001165289"/>
    </source>
</evidence>
<dbReference type="PROSITE" id="PS50259">
    <property type="entry name" value="G_PROTEIN_RECEP_F3_4"/>
    <property type="match status" value="1"/>
</dbReference>
<dbReference type="GO" id="GO:0007214">
    <property type="term" value="P:gamma-aminobutyric acid signaling pathway"/>
    <property type="evidence" value="ECO:0007669"/>
    <property type="project" value="TreeGrafter"/>
</dbReference>
<dbReference type="Pfam" id="PF01094">
    <property type="entry name" value="ANF_receptor"/>
    <property type="match status" value="1"/>
</dbReference>
<keyword evidence="4" id="KW-0297">G-protein coupled receptor</keyword>
<evidence type="ECO:0000256" key="4">
    <source>
        <dbReference type="ARBA" id="ARBA00023040"/>
    </source>
</evidence>
<dbReference type="PANTHER" id="PTHR10519">
    <property type="entry name" value="GABA-B RECEPTOR"/>
    <property type="match status" value="1"/>
</dbReference>
<dbReference type="InterPro" id="IPR001828">
    <property type="entry name" value="ANF_lig-bd_rcpt"/>
</dbReference>
<dbReference type="InterPro" id="IPR002455">
    <property type="entry name" value="GPCR3_GABA-B"/>
</dbReference>
<comment type="subcellular location">
    <subcellularLocation>
        <location evidence="1">Membrane</location>
        <topology evidence="1">Multi-pass membrane protein</topology>
    </subcellularLocation>
</comment>
<keyword evidence="2 10" id="KW-0812">Transmembrane</keyword>
<dbReference type="PANTHER" id="PTHR10519:SF20">
    <property type="entry name" value="G-PROTEIN COUPLED RECEPTOR 156-RELATED"/>
    <property type="match status" value="1"/>
</dbReference>
<keyword evidence="8" id="KW-0807">Transducer</keyword>
<dbReference type="InterPro" id="IPR000337">
    <property type="entry name" value="GPCR_3"/>
</dbReference>
<dbReference type="Pfam" id="PF00003">
    <property type="entry name" value="7tm_3"/>
    <property type="match status" value="1"/>
</dbReference>
<evidence type="ECO:0000256" key="10">
    <source>
        <dbReference type="SAM" id="Phobius"/>
    </source>
</evidence>